<name>A0A5J6VLF7_9VIRU</name>
<dbReference type="EMBL" id="MN448295">
    <property type="protein sequence ID" value="QFG74985.1"/>
    <property type="molecule type" value="Genomic_DNA"/>
</dbReference>
<protein>
    <submittedName>
        <fullName evidence="1">Uncharacterized protein</fullName>
    </submittedName>
</protein>
<accession>A0A5J6VLF7</accession>
<reference evidence="1" key="1">
    <citation type="journal article" date="2019" name="Philos. Trans. R. Soc. Lond., B, Biol. Sci.">
        <title>Targeted metagenomic recovery of four divergent viruses reveals shared and distinctive characteristics of giant viruses of marine eukaryotes.</title>
        <authorList>
            <person name="Needham D.M."/>
            <person name="Poirier C."/>
            <person name="Hehenberger E."/>
            <person name="Jimenez V."/>
            <person name="Swalwell J.E."/>
            <person name="Santoro A.E."/>
            <person name="Worden A.Z."/>
        </authorList>
    </citation>
    <scope>NUCLEOTIDE SEQUENCE</scope>
    <source>
        <strain evidence="1">OPacV-421</strain>
    </source>
</reference>
<organism evidence="1">
    <name type="scientific">Megaviridae environmental sample</name>
    <dbReference type="NCBI Taxonomy" id="1737588"/>
    <lineage>
        <taxon>Viruses</taxon>
        <taxon>Varidnaviria</taxon>
        <taxon>Bamfordvirae</taxon>
        <taxon>Nucleocytoviricota</taxon>
        <taxon>Megaviricetes</taxon>
        <taxon>Imitervirales</taxon>
        <taxon>Mimiviridae</taxon>
        <taxon>environmental samples</taxon>
    </lineage>
</organism>
<evidence type="ECO:0000313" key="1">
    <source>
        <dbReference type="EMBL" id="QFG74985.1"/>
    </source>
</evidence>
<sequence length="61" mass="7307">MEASTNMKNTNLKKKKYLVNLPRNKSYEQNLSNIIFNPNKRDDTDIFIRTLETRYQNLSLK</sequence>
<proteinExistence type="predicted"/>